<gene>
    <name evidence="2" type="ORF">J8C05_00670</name>
</gene>
<evidence type="ECO:0000313" key="2">
    <source>
        <dbReference type="EMBL" id="QUV94013.1"/>
    </source>
</evidence>
<evidence type="ECO:0000313" key="3">
    <source>
        <dbReference type="Proteomes" id="UP000677668"/>
    </source>
</evidence>
<dbReference type="SUPFAM" id="SSF69572">
    <property type="entry name" value="Activating enzymes of the ubiquitin-like proteins"/>
    <property type="match status" value="1"/>
</dbReference>
<dbReference type="InterPro" id="IPR000594">
    <property type="entry name" value="ThiF_NAD_FAD-bd"/>
</dbReference>
<dbReference type="PANTHER" id="PTHR10953:SF102">
    <property type="entry name" value="ADENYLYLTRANSFERASE AND SULFURTRANSFERASE MOCS3"/>
    <property type="match status" value="1"/>
</dbReference>
<keyword evidence="3" id="KW-1185">Reference proteome</keyword>
<proteinExistence type="predicted"/>
<name>A0ABX8AZ90_9BACT</name>
<dbReference type="EMBL" id="CP072642">
    <property type="protein sequence ID" value="QUV94013.1"/>
    <property type="molecule type" value="Genomic_DNA"/>
</dbReference>
<dbReference type="Pfam" id="PF00899">
    <property type="entry name" value="ThiF"/>
    <property type="match status" value="1"/>
</dbReference>
<organism evidence="2 3">
    <name type="scientific">Chloracidobacterium sp. N</name>
    <dbReference type="NCBI Taxonomy" id="2821540"/>
    <lineage>
        <taxon>Bacteria</taxon>
        <taxon>Pseudomonadati</taxon>
        <taxon>Acidobacteriota</taxon>
        <taxon>Terriglobia</taxon>
        <taxon>Terriglobales</taxon>
        <taxon>Acidobacteriaceae</taxon>
        <taxon>Chloracidobacterium</taxon>
        <taxon>Chloracidobacterium aggregatum</taxon>
    </lineage>
</organism>
<reference evidence="2 3" key="1">
    <citation type="submission" date="2021-03" db="EMBL/GenBank/DDBJ databases">
        <title>Genomic and phenotypic characterization of Chloracidobacterium isolates provides evidence for multiple species.</title>
        <authorList>
            <person name="Saini M.K."/>
            <person name="Costas A.M.G."/>
            <person name="Tank M."/>
            <person name="Bryant D.A."/>
        </authorList>
    </citation>
    <scope>NUCLEOTIDE SEQUENCE [LARGE SCALE GENOMIC DNA]</scope>
    <source>
        <strain evidence="2 3">N</strain>
    </source>
</reference>
<dbReference type="GO" id="GO:0016779">
    <property type="term" value="F:nucleotidyltransferase activity"/>
    <property type="evidence" value="ECO:0007669"/>
    <property type="project" value="UniProtKB-KW"/>
</dbReference>
<protein>
    <submittedName>
        <fullName evidence="2">ThiF family adenylyltransferase</fullName>
    </submittedName>
</protein>
<keyword evidence="2" id="KW-0548">Nucleotidyltransferase</keyword>
<dbReference type="RefSeq" id="WP_211422340.1">
    <property type="nucleotide sequence ID" value="NZ_CP072642.1"/>
</dbReference>
<keyword evidence="2" id="KW-0808">Transferase</keyword>
<sequence length="417" mass="45916">MESFFERQERLSWWRQEVLQSARIMVVGAGALGNETLKNLALLGARRMLVVDQDDISPSNLSRTVLFQPADIGRRKAQVAAERTQALCRDTGGTVRALDADLVWDVGLGVFRRMDVILGCVDNDEARLAINRAARAVGVPWINAGMHELTGSVTSFSGEAGACFECAVTPDQVADAQSRYDSCEQVRRRHMVEDRLPTIQVTSALTSALQVQEALKVLHGEPVNFGVRYVYNGHTHGFHAIQLPYDPHCLAHGRLGPVMELPIGVDTSLRQTLDVLEERFGRGVTVHLGRRYIRRIACRQCGRPLLVQRPAHRLYDDELVCADCPSPAVFAISEALPPVATADSYIEIITCFTGDTFGGAPMTGEDEQRTLRQLGLPPLHILMVEDQRGRHWSCELTGDVATVLGDWGVETLAASRG</sequence>
<evidence type="ECO:0000259" key="1">
    <source>
        <dbReference type="Pfam" id="PF00899"/>
    </source>
</evidence>
<dbReference type="Gene3D" id="3.40.50.720">
    <property type="entry name" value="NAD(P)-binding Rossmann-like Domain"/>
    <property type="match status" value="1"/>
</dbReference>
<dbReference type="PANTHER" id="PTHR10953">
    <property type="entry name" value="UBIQUITIN-ACTIVATING ENZYME E1"/>
    <property type="match status" value="1"/>
</dbReference>
<dbReference type="Proteomes" id="UP000677668">
    <property type="component" value="Chromosome 1"/>
</dbReference>
<dbReference type="InterPro" id="IPR035985">
    <property type="entry name" value="Ubiquitin-activating_enz"/>
</dbReference>
<feature type="domain" description="THIF-type NAD/FAD binding fold" evidence="1">
    <location>
        <begin position="16"/>
        <end position="249"/>
    </location>
</feature>
<accession>A0ABX8AZ90</accession>
<dbReference type="InterPro" id="IPR045886">
    <property type="entry name" value="ThiF/MoeB/HesA"/>
</dbReference>